<dbReference type="EMBL" id="KV918974">
    <property type="protein sequence ID" value="OSX73871.1"/>
    <property type="molecule type" value="Genomic_DNA"/>
</dbReference>
<dbReference type="AlphaFoldDB" id="A0A1X6NZ27"/>
<evidence type="ECO:0000313" key="1">
    <source>
        <dbReference type="EMBL" id="OSX73871.1"/>
    </source>
</evidence>
<gene>
    <name evidence="1" type="ORF">BU14_0322s0006</name>
</gene>
<name>A0A1X6NZ27_PORUM</name>
<protein>
    <submittedName>
        <fullName evidence="1">Uncharacterized protein</fullName>
    </submittedName>
</protein>
<organism evidence="1 2">
    <name type="scientific">Porphyra umbilicalis</name>
    <name type="common">Purple laver</name>
    <name type="synonym">Red alga</name>
    <dbReference type="NCBI Taxonomy" id="2786"/>
    <lineage>
        <taxon>Eukaryota</taxon>
        <taxon>Rhodophyta</taxon>
        <taxon>Bangiophyceae</taxon>
        <taxon>Bangiales</taxon>
        <taxon>Bangiaceae</taxon>
        <taxon>Porphyra</taxon>
    </lineage>
</organism>
<proteinExistence type="predicted"/>
<sequence>MPFVGRDAELYTLFVVNARNNVRLIRDDWALGDMRLAVAGQAFASGKTALGRSFVAELRKPAVQARLLEMAAADRPLELSAAAVIGELQHMSTATSVYVDCSLARGAETRHGSDIAALPLLFASALTAAGFVVPAAGAPPGGAPAAPSAAAPSAAAAAGASGEVAGVPAATTADALAAAASAAAAKASSSPREPPSVASLILDAVAPPPPARPPVRPFFLHIDNVGDLSPRAAAALRDNIGSLWHCLHVAAVTLGRYPPVYLYLSGRGSPFLDSGARRCGYGTVGVVLDMLRSTHVRTIRGALSRRHRLSLPGLRSGGRVLDRKLVEWCGGNVWLLLLCLRFLHYAAADGSVSLTSAAGIERAFAAAWGVFESIPEVVAEMAPRGLGGGGGARRRRLRAAAVARGTLPAAGALRMTMSALARAPPRSAAALGGCSTWRRLGCPSRARTYFRSAAGGNA</sequence>
<dbReference type="Proteomes" id="UP000218209">
    <property type="component" value="Unassembled WGS sequence"/>
</dbReference>
<keyword evidence="2" id="KW-1185">Reference proteome</keyword>
<reference evidence="1 2" key="1">
    <citation type="submission" date="2017-03" db="EMBL/GenBank/DDBJ databases">
        <title>WGS assembly of Porphyra umbilicalis.</title>
        <authorList>
            <person name="Brawley S.H."/>
            <person name="Blouin N.A."/>
            <person name="Ficko-Blean E."/>
            <person name="Wheeler G.L."/>
            <person name="Lohr M."/>
            <person name="Goodson H.V."/>
            <person name="Jenkins J.W."/>
            <person name="Blaby-Haas C.E."/>
            <person name="Helliwell K.E."/>
            <person name="Chan C."/>
            <person name="Marriage T."/>
            <person name="Bhattacharya D."/>
            <person name="Klein A.S."/>
            <person name="Badis Y."/>
            <person name="Brodie J."/>
            <person name="Cao Y."/>
            <person name="Collen J."/>
            <person name="Dittami S.M."/>
            <person name="Gachon C.M."/>
            <person name="Green B.R."/>
            <person name="Karpowicz S."/>
            <person name="Kim J.W."/>
            <person name="Kudahl U."/>
            <person name="Lin S."/>
            <person name="Michel G."/>
            <person name="Mittag M."/>
            <person name="Olson B.J."/>
            <person name="Pangilinan J."/>
            <person name="Peng Y."/>
            <person name="Qiu H."/>
            <person name="Shu S."/>
            <person name="Singer J.T."/>
            <person name="Smith A.G."/>
            <person name="Sprecher B.N."/>
            <person name="Wagner V."/>
            <person name="Wang W."/>
            <person name="Wang Z.-Y."/>
            <person name="Yan J."/>
            <person name="Yarish C."/>
            <person name="Zoeuner-Riek S."/>
            <person name="Zhuang Y."/>
            <person name="Zou Y."/>
            <person name="Lindquist E.A."/>
            <person name="Grimwood J."/>
            <person name="Barry K."/>
            <person name="Rokhsar D.S."/>
            <person name="Schmutz J."/>
            <person name="Stiller J.W."/>
            <person name="Grossman A.R."/>
            <person name="Prochnik S.E."/>
        </authorList>
    </citation>
    <scope>NUCLEOTIDE SEQUENCE [LARGE SCALE GENOMIC DNA]</scope>
    <source>
        <strain evidence="1">4086291</strain>
    </source>
</reference>
<accession>A0A1X6NZ27</accession>
<evidence type="ECO:0000313" key="2">
    <source>
        <dbReference type="Proteomes" id="UP000218209"/>
    </source>
</evidence>